<dbReference type="PANTHER" id="PTHR46208">
    <property type="entry name" value="MITOCHONDRIAL IMPORT RECEPTOR SUBUNIT TOM70"/>
    <property type="match status" value="1"/>
</dbReference>
<dbReference type="AlphaFoldDB" id="A0A5N5DLB8"/>
<reference evidence="13 14" key="1">
    <citation type="journal article" date="2019" name="Sci. Rep.">
        <title>A multi-omics analysis of the grapevine pathogen Lasiodiplodia theobromae reveals that temperature affects the expression of virulence- and pathogenicity-related genes.</title>
        <authorList>
            <person name="Felix C."/>
            <person name="Meneses R."/>
            <person name="Goncalves M.F.M."/>
            <person name="Tilleman L."/>
            <person name="Duarte A.S."/>
            <person name="Jorrin-Novo J.V."/>
            <person name="Van de Peer Y."/>
            <person name="Deforce D."/>
            <person name="Van Nieuwerburgh F."/>
            <person name="Esteves A.C."/>
            <person name="Alves A."/>
        </authorList>
    </citation>
    <scope>NUCLEOTIDE SEQUENCE [LARGE SCALE GENOMIC DNA]</scope>
    <source>
        <strain evidence="13 14">LA-SOL3</strain>
    </source>
</reference>
<dbReference type="Proteomes" id="UP000325902">
    <property type="component" value="Unassembled WGS sequence"/>
</dbReference>
<keyword evidence="7" id="KW-0496">Mitochondrion</keyword>
<evidence type="ECO:0000256" key="12">
    <source>
        <dbReference type="SAM" id="Phobius"/>
    </source>
</evidence>
<keyword evidence="4" id="KW-1000">Mitochondrion outer membrane</keyword>
<evidence type="ECO:0000256" key="9">
    <source>
        <dbReference type="ARBA" id="ARBA00038030"/>
    </source>
</evidence>
<accession>A0A5N5DLB8</accession>
<feature type="repeat" description="TPR" evidence="10">
    <location>
        <begin position="378"/>
        <end position="411"/>
    </location>
</feature>
<dbReference type="InterPro" id="IPR011990">
    <property type="entry name" value="TPR-like_helical_dom_sf"/>
</dbReference>
<dbReference type="GO" id="GO:0045039">
    <property type="term" value="P:protein insertion into mitochondrial inner membrane"/>
    <property type="evidence" value="ECO:0007669"/>
    <property type="project" value="TreeGrafter"/>
</dbReference>
<evidence type="ECO:0000256" key="8">
    <source>
        <dbReference type="ARBA" id="ARBA00023136"/>
    </source>
</evidence>
<dbReference type="PANTHER" id="PTHR46208:SF1">
    <property type="entry name" value="MITOCHONDRIAL IMPORT RECEPTOR SUBUNIT TOM70"/>
    <property type="match status" value="1"/>
</dbReference>
<dbReference type="SUPFAM" id="SSF48452">
    <property type="entry name" value="TPR-like"/>
    <property type="match status" value="1"/>
</dbReference>
<dbReference type="Gene3D" id="1.25.40.10">
    <property type="entry name" value="Tetratricopeptide repeat domain"/>
    <property type="match status" value="2"/>
</dbReference>
<evidence type="ECO:0000256" key="2">
    <source>
        <dbReference type="ARBA" id="ARBA00022692"/>
    </source>
</evidence>
<evidence type="ECO:0000256" key="4">
    <source>
        <dbReference type="ARBA" id="ARBA00022787"/>
    </source>
</evidence>
<name>A0A5N5DLB8_9PEZI</name>
<evidence type="ECO:0000313" key="13">
    <source>
        <dbReference type="EMBL" id="KAB2578706.1"/>
    </source>
</evidence>
<sequence length="630" mass="69455">MSSNPELPIPRPAQPITLDSNLAAGAGSASLWDRISSWAAEHKAVVYTIAGVTVLVTGAGAVYYFSGDASKKPESAKAKKNRKQKERKRAKQAADEAAAKEAETAAAKKASVSDASDEELPVVDEAIAAGLTADERKDFAAKLKAAGNKAYGSKDYNRAIDLYTKAILCKQDPVFYSNRAACWNAMSNWEKVIEDTTAAINLDNEYVKALNRRANAYEQVGRFSEALLDYTASCIIDGFRNEMSAQSVERLLKKVAEEKGKQILADKEKKLPSPTFVSNYLQSFRPKPPPAGLEPEADLDQETGKGQLRKGLIALNLKTADGYTEAAEAFDRALELGDLGEHEAFAYNMRGTFKYLKGDNQDALADLTKSVELDPSLTQSFIKRASMHLEQGERDAAAADFEQAMGQNPDDPDIYYHRAQLHFILGEFAEAAKDYQKSIDLDKDFIFSHIQLGVTQYKMGSIASSMATFRRCMKNFEKVPDVYNYYGELLLDQQKFQEAIEKFDAAVEMEKATKPLGMNVLPLINKALALFQWKQDFTEAEELCKKALIIDPECDIAVATMAQLLLQQGKVPEALTFFERAAELSRTEGEIVNALSYAEATRTQLEVQEKYPQLASRLGAMGAGMSAMAR</sequence>
<evidence type="ECO:0000256" key="11">
    <source>
        <dbReference type="SAM" id="MobiDB-lite"/>
    </source>
</evidence>
<dbReference type="OrthoDB" id="2942533at2759"/>
<evidence type="ECO:0000256" key="10">
    <source>
        <dbReference type="PROSITE-ProRule" id="PRU00339"/>
    </source>
</evidence>
<protein>
    <submittedName>
        <fullName evidence="13">Mitochondrial import receptor subunit tom70</fullName>
    </submittedName>
</protein>
<evidence type="ECO:0000313" key="14">
    <source>
        <dbReference type="Proteomes" id="UP000325902"/>
    </source>
</evidence>
<feature type="compositionally biased region" description="Basic and acidic residues" evidence="11">
    <location>
        <begin position="92"/>
        <end position="103"/>
    </location>
</feature>
<feature type="repeat" description="TPR" evidence="10">
    <location>
        <begin position="480"/>
        <end position="513"/>
    </location>
</feature>
<comment type="similarity">
    <text evidence="9">Belongs to the Tom70 family.</text>
</comment>
<feature type="repeat" description="TPR" evidence="10">
    <location>
        <begin position="344"/>
        <end position="377"/>
    </location>
</feature>
<dbReference type="PROSITE" id="PS50005">
    <property type="entry name" value="TPR"/>
    <property type="match status" value="4"/>
</dbReference>
<comment type="caution">
    <text evidence="13">The sequence shown here is derived from an EMBL/GenBank/DDBJ whole genome shotgun (WGS) entry which is preliminary data.</text>
</comment>
<dbReference type="Pfam" id="PF14559">
    <property type="entry name" value="TPR_19"/>
    <property type="match status" value="1"/>
</dbReference>
<keyword evidence="6 12" id="KW-1133">Transmembrane helix</keyword>
<evidence type="ECO:0000256" key="7">
    <source>
        <dbReference type="ARBA" id="ARBA00023128"/>
    </source>
</evidence>
<dbReference type="InterPro" id="IPR005687">
    <property type="entry name" value="Tom70"/>
</dbReference>
<keyword evidence="14" id="KW-1185">Reference proteome</keyword>
<dbReference type="Pfam" id="PF13432">
    <property type="entry name" value="TPR_16"/>
    <property type="match status" value="2"/>
</dbReference>
<dbReference type="NCBIfam" id="TIGR00990">
    <property type="entry name" value="3a0801s09"/>
    <property type="match status" value="1"/>
</dbReference>
<keyword evidence="13" id="KW-0675">Receptor</keyword>
<dbReference type="GO" id="GO:0030943">
    <property type="term" value="F:mitochondrion targeting sequence binding"/>
    <property type="evidence" value="ECO:0007669"/>
    <property type="project" value="TreeGrafter"/>
</dbReference>
<dbReference type="GO" id="GO:0006886">
    <property type="term" value="P:intracellular protein transport"/>
    <property type="evidence" value="ECO:0007669"/>
    <property type="project" value="InterPro"/>
</dbReference>
<feature type="region of interest" description="Disordered" evidence="11">
    <location>
        <begin position="73"/>
        <end position="112"/>
    </location>
</feature>
<evidence type="ECO:0000256" key="3">
    <source>
        <dbReference type="ARBA" id="ARBA00022737"/>
    </source>
</evidence>
<keyword evidence="2 12" id="KW-0812">Transmembrane</keyword>
<dbReference type="GO" id="GO:0030150">
    <property type="term" value="P:protein import into mitochondrial matrix"/>
    <property type="evidence" value="ECO:0007669"/>
    <property type="project" value="TreeGrafter"/>
</dbReference>
<feature type="transmembrane region" description="Helical" evidence="12">
    <location>
        <begin position="44"/>
        <end position="65"/>
    </location>
</feature>
<keyword evidence="5 10" id="KW-0802">TPR repeat</keyword>
<organism evidence="13 14">
    <name type="scientific">Lasiodiplodia theobromae</name>
    <dbReference type="NCBI Taxonomy" id="45133"/>
    <lineage>
        <taxon>Eukaryota</taxon>
        <taxon>Fungi</taxon>
        <taxon>Dikarya</taxon>
        <taxon>Ascomycota</taxon>
        <taxon>Pezizomycotina</taxon>
        <taxon>Dothideomycetes</taxon>
        <taxon>Dothideomycetes incertae sedis</taxon>
        <taxon>Botryosphaeriales</taxon>
        <taxon>Botryosphaeriaceae</taxon>
        <taxon>Lasiodiplodia</taxon>
    </lineage>
</organism>
<feature type="compositionally biased region" description="Basic residues" evidence="11">
    <location>
        <begin position="78"/>
        <end position="91"/>
    </location>
</feature>
<dbReference type="EMBL" id="VCHE01000010">
    <property type="protein sequence ID" value="KAB2578706.1"/>
    <property type="molecule type" value="Genomic_DNA"/>
</dbReference>
<evidence type="ECO:0000256" key="1">
    <source>
        <dbReference type="ARBA" id="ARBA00004572"/>
    </source>
</evidence>
<evidence type="ECO:0000256" key="6">
    <source>
        <dbReference type="ARBA" id="ARBA00022989"/>
    </source>
</evidence>
<dbReference type="InterPro" id="IPR019734">
    <property type="entry name" value="TPR_rpt"/>
</dbReference>
<comment type="subcellular location">
    <subcellularLocation>
        <location evidence="1">Mitochondrion outer membrane</location>
        <topology evidence="1">Single-pass membrane protein</topology>
    </subcellularLocation>
</comment>
<proteinExistence type="inferred from homology"/>
<dbReference type="GO" id="GO:0015450">
    <property type="term" value="F:protein-transporting ATPase activity"/>
    <property type="evidence" value="ECO:0007669"/>
    <property type="project" value="InterPro"/>
</dbReference>
<evidence type="ECO:0000256" key="5">
    <source>
        <dbReference type="ARBA" id="ARBA00022803"/>
    </source>
</evidence>
<gene>
    <name evidence="13" type="primary">tom70</name>
    <name evidence="13" type="ORF">DBV05_g2565</name>
</gene>
<keyword evidence="8 12" id="KW-0472">Membrane</keyword>
<feature type="repeat" description="TPR" evidence="10">
    <location>
        <begin position="412"/>
        <end position="445"/>
    </location>
</feature>
<dbReference type="SMART" id="SM00028">
    <property type="entry name" value="TPR"/>
    <property type="match status" value="10"/>
</dbReference>
<keyword evidence="3" id="KW-0677">Repeat</keyword>
<dbReference type="GO" id="GO:0005741">
    <property type="term" value="C:mitochondrial outer membrane"/>
    <property type="evidence" value="ECO:0007669"/>
    <property type="project" value="UniProtKB-SubCell"/>
</dbReference>